<accession>A0A1M5K4H6</accession>
<protein>
    <submittedName>
        <fullName evidence="1">Surface antigen</fullName>
    </submittedName>
</protein>
<keyword evidence="2" id="KW-1185">Reference proteome</keyword>
<dbReference type="STRING" id="468056.SAMN05443549_104179"/>
<reference evidence="2" key="1">
    <citation type="submission" date="2016-11" db="EMBL/GenBank/DDBJ databases">
        <authorList>
            <person name="Varghese N."/>
            <person name="Submissions S."/>
        </authorList>
    </citation>
    <scope>NUCLEOTIDE SEQUENCE [LARGE SCALE GENOMIC DNA]</scope>
    <source>
        <strain evidence="2">DSM 19978</strain>
    </source>
</reference>
<name>A0A1M5K4H6_9FLAO</name>
<gene>
    <name evidence="1" type="ORF">SAMN05443549_104179</name>
</gene>
<dbReference type="RefSeq" id="WP_084546175.1">
    <property type="nucleotide sequence ID" value="NZ_FQWB01000004.1"/>
</dbReference>
<dbReference type="Gene3D" id="2.40.160.50">
    <property type="entry name" value="membrane protein fhac: a member of the omp85/tpsb transporter family"/>
    <property type="match status" value="1"/>
</dbReference>
<sequence>MKSFYFVVCFGLGTFLVQAQQKVSFKDSLDNKLDLSDWVITAKGFIPIPVVITEPALGGIGGLVAAAFIQPNTPYLDSIDGKLVKTRVKPHIYGGAGGYTANGTWLVGGFTMGAIKKWRANYRVVGGLANVNLDFYRNFPNLGERSFEFNMKTIPFSAHLVKQINRSSWYAGLDYLFLKTELKNTNVDFNTPKEVNSVISRLGLLVDYDKRDNVFTPNKGFWLNSLVGASEDFLGSDYNYVLINTAGFGYIPVSKNITSSFRLEYQQIFGDAPFYMLPYINMRGIPVMRYQGDVIALAETEWRWDFTSRYSLVAFGGVANAFSKQSEFEDSSWKASGGMGARYLIARKLKLRMGIDVARGPEEWAYYIVFGTSWNR</sequence>
<organism evidence="1 2">
    <name type="scientific">Flavobacterium fluvii</name>
    <dbReference type="NCBI Taxonomy" id="468056"/>
    <lineage>
        <taxon>Bacteria</taxon>
        <taxon>Pseudomonadati</taxon>
        <taxon>Bacteroidota</taxon>
        <taxon>Flavobacteriia</taxon>
        <taxon>Flavobacteriales</taxon>
        <taxon>Flavobacteriaceae</taxon>
        <taxon>Flavobacterium</taxon>
    </lineage>
</organism>
<evidence type="ECO:0000313" key="2">
    <source>
        <dbReference type="Proteomes" id="UP000184516"/>
    </source>
</evidence>
<dbReference type="Proteomes" id="UP000184516">
    <property type="component" value="Unassembled WGS sequence"/>
</dbReference>
<evidence type="ECO:0000313" key="1">
    <source>
        <dbReference type="EMBL" id="SHG47665.1"/>
    </source>
</evidence>
<dbReference type="EMBL" id="FQWB01000004">
    <property type="protein sequence ID" value="SHG47665.1"/>
    <property type="molecule type" value="Genomic_DNA"/>
</dbReference>
<proteinExistence type="predicted"/>
<dbReference type="AlphaFoldDB" id="A0A1M5K4H6"/>